<evidence type="ECO:0000256" key="2">
    <source>
        <dbReference type="ARBA" id="ARBA00009760"/>
    </source>
</evidence>
<feature type="binding site" evidence="7">
    <location>
        <position position="62"/>
    </location>
    <ligand>
        <name>urate</name>
        <dbReference type="ChEBI" id="CHEBI:17775"/>
    </ligand>
</feature>
<comment type="catalytic activity">
    <reaction evidence="5 8">
        <text>urate + O2 + H2O = 5-hydroxyisourate + H2O2</text>
        <dbReference type="Rhea" id="RHEA:21368"/>
        <dbReference type="ChEBI" id="CHEBI:15377"/>
        <dbReference type="ChEBI" id="CHEBI:15379"/>
        <dbReference type="ChEBI" id="CHEBI:16240"/>
        <dbReference type="ChEBI" id="CHEBI:17775"/>
        <dbReference type="ChEBI" id="CHEBI:18072"/>
        <dbReference type="EC" id="1.7.3.3"/>
    </reaction>
</comment>
<name>A0A7G1KIY9_9NOCA</name>
<keyword evidence="10" id="KW-1185">Reference proteome</keyword>
<dbReference type="Gene3D" id="3.10.270.10">
    <property type="entry name" value="Urate Oxidase"/>
    <property type="match status" value="1"/>
</dbReference>
<keyword evidence="4 5" id="KW-0560">Oxidoreductase</keyword>
<dbReference type="KEGG" id="nwl:NWFMUON74_18950"/>
<organism evidence="9 10">
    <name type="scientific">Nocardia wallacei</name>
    <dbReference type="NCBI Taxonomy" id="480035"/>
    <lineage>
        <taxon>Bacteria</taxon>
        <taxon>Bacillati</taxon>
        <taxon>Actinomycetota</taxon>
        <taxon>Actinomycetes</taxon>
        <taxon>Mycobacteriales</taxon>
        <taxon>Nocardiaceae</taxon>
        <taxon>Nocardia</taxon>
    </lineage>
</organism>
<protein>
    <recommendedName>
        <fullName evidence="5 8">Uricase</fullName>
        <ecNumber evidence="5 8">1.7.3.3</ecNumber>
    </recommendedName>
    <alternativeName>
        <fullName evidence="5">Urate oxidase</fullName>
    </alternativeName>
</protein>
<evidence type="ECO:0000256" key="4">
    <source>
        <dbReference type="ARBA" id="ARBA00023002"/>
    </source>
</evidence>
<evidence type="ECO:0000256" key="6">
    <source>
        <dbReference type="PIRSR" id="PIRSR000241-1"/>
    </source>
</evidence>
<dbReference type="RefSeq" id="WP_187687427.1">
    <property type="nucleotide sequence ID" value="NZ_AP023396.1"/>
</dbReference>
<dbReference type="GeneID" id="80346459"/>
<feature type="binding site" evidence="7">
    <location>
        <position position="253"/>
    </location>
    <ligand>
        <name>O2</name>
        <dbReference type="ChEBI" id="CHEBI:15379"/>
    </ligand>
</feature>
<proteinExistence type="inferred from homology"/>
<evidence type="ECO:0000256" key="1">
    <source>
        <dbReference type="ARBA" id="ARBA00004831"/>
    </source>
</evidence>
<reference evidence="9 10" key="1">
    <citation type="submission" date="2020-08" db="EMBL/GenBank/DDBJ databases">
        <title>Genome Sequencing of Nocardia wallacei strain FMUON74 and assembly.</title>
        <authorList>
            <person name="Toyokawa M."/>
            <person name="Uesaka K."/>
        </authorList>
    </citation>
    <scope>NUCLEOTIDE SEQUENCE [LARGE SCALE GENOMIC DNA]</scope>
    <source>
        <strain evidence="9 10">FMUON74</strain>
    </source>
</reference>
<feature type="binding site" evidence="7">
    <location>
        <position position="253"/>
    </location>
    <ligand>
        <name>urate</name>
        <dbReference type="ChEBI" id="CHEBI:17775"/>
    </ligand>
</feature>
<dbReference type="AlphaFoldDB" id="A0A7G1KIY9"/>
<gene>
    <name evidence="9" type="ORF">NWFMUON74_18950</name>
</gene>
<feature type="active site" description="Charge relay system" evidence="6">
    <location>
        <position position="255"/>
    </location>
</feature>
<feature type="binding site" evidence="7">
    <location>
        <position position="227"/>
    </location>
    <ligand>
        <name>5-hydroxyisourate</name>
        <dbReference type="ChEBI" id="CHEBI:18072"/>
    </ligand>
</feature>
<feature type="binding site" evidence="7">
    <location>
        <position position="62"/>
    </location>
    <ligand>
        <name>O2</name>
        <dbReference type="ChEBI" id="CHEBI:15379"/>
    </ligand>
</feature>
<evidence type="ECO:0000256" key="7">
    <source>
        <dbReference type="PIRSR" id="PIRSR000241-2"/>
    </source>
</evidence>
<dbReference type="PRINTS" id="PR00093">
    <property type="entry name" value="URICASE"/>
</dbReference>
<dbReference type="UniPathway" id="UPA00394">
    <property type="reaction ID" value="UER00650"/>
</dbReference>
<dbReference type="GO" id="GO:0004846">
    <property type="term" value="F:urate oxidase activity"/>
    <property type="evidence" value="ECO:0007669"/>
    <property type="project" value="UniProtKB-EC"/>
</dbReference>
<feature type="active site" description="Charge relay system" evidence="6">
    <location>
        <position position="17"/>
    </location>
</feature>
<evidence type="ECO:0000256" key="8">
    <source>
        <dbReference type="RuleBase" id="RU004455"/>
    </source>
</evidence>
<feature type="binding site" evidence="7">
    <location>
        <position position="227"/>
    </location>
    <ligand>
        <name>urate</name>
        <dbReference type="ChEBI" id="CHEBI:17775"/>
    </ligand>
</feature>
<evidence type="ECO:0000313" key="10">
    <source>
        <dbReference type="Proteomes" id="UP000516173"/>
    </source>
</evidence>
<keyword evidence="3 5" id="KW-0659">Purine metabolism</keyword>
<accession>A0A7G1KIY9</accession>
<feature type="binding site" evidence="7">
    <location>
        <position position="167"/>
    </location>
    <ligand>
        <name>5-hydroxyisourate</name>
        <dbReference type="ChEBI" id="CHEBI:18072"/>
    </ligand>
</feature>
<dbReference type="NCBIfam" id="TIGR03383">
    <property type="entry name" value="urate_oxi"/>
    <property type="match status" value="1"/>
</dbReference>
<dbReference type="Proteomes" id="UP000516173">
    <property type="component" value="Chromosome"/>
</dbReference>
<dbReference type="PANTHER" id="PTHR42874">
    <property type="entry name" value="URICASE"/>
    <property type="match status" value="1"/>
</dbReference>
<dbReference type="EMBL" id="AP023396">
    <property type="protein sequence ID" value="BCK54123.1"/>
    <property type="molecule type" value="Genomic_DNA"/>
</dbReference>
<dbReference type="PIRSF" id="PIRSF000241">
    <property type="entry name" value="Urate_oxidase"/>
    <property type="match status" value="1"/>
</dbReference>
<dbReference type="SUPFAM" id="SSF55620">
    <property type="entry name" value="Tetrahydrobiopterin biosynthesis enzymes-like"/>
    <property type="match status" value="2"/>
</dbReference>
<evidence type="ECO:0000256" key="3">
    <source>
        <dbReference type="ARBA" id="ARBA00022631"/>
    </source>
</evidence>
<evidence type="ECO:0000313" key="9">
    <source>
        <dbReference type="EMBL" id="BCK54123.1"/>
    </source>
</evidence>
<dbReference type="EC" id="1.7.3.3" evidence="5 8"/>
<comment type="function">
    <text evidence="5 8">Catalyzes the oxidation of uric acid to 5-hydroxyisourate, which is further processed to form (S)-allantoin.</text>
</comment>
<sequence length="306" mass="34034">MTDLTGRIVLGPHQYGKAENRVVRIYRDTARHEIRDLNVSSCLRGAFEPAHTAGDQGTVLPTDSQKQTIYAYAKTHGAGSIEDYGLALARHFVDDIEPVESARLEIEEYAWERAHADGRPHDHTWTRRGPEVRTAAITVQGKGSRRREWVIGGIKDLVLLKSTGSEFAGFHTDEFTVLEPTHDRMMATSLVARWRFAAPPADWDAAYAGIKAVLIERFALLQSKALQQTLFDMGSAALRAYPCLAEIRLSAPNRHHFSYDLERFGIDNSNEVFHAADRPYGLIQATAQRDDAPDAGSAWDGFTGAM</sequence>
<dbReference type="InterPro" id="IPR002042">
    <property type="entry name" value="Uricase"/>
</dbReference>
<comment type="pathway">
    <text evidence="1 5">Purine metabolism; urate degradation; (S)-allantoin from urate: step 1/3.</text>
</comment>
<dbReference type="PROSITE" id="PS00366">
    <property type="entry name" value="URICASE"/>
    <property type="match status" value="1"/>
</dbReference>
<dbReference type="Pfam" id="PF01014">
    <property type="entry name" value="Uricase"/>
    <property type="match status" value="2"/>
</dbReference>
<dbReference type="GO" id="GO:0006144">
    <property type="term" value="P:purine nucleobase metabolic process"/>
    <property type="evidence" value="ECO:0007669"/>
    <property type="project" value="UniProtKB-KW"/>
</dbReference>
<feature type="binding site" evidence="7">
    <location>
        <position position="253"/>
    </location>
    <ligand>
        <name>5-hydroxyisourate</name>
        <dbReference type="ChEBI" id="CHEBI:18072"/>
    </ligand>
</feature>
<feature type="binding site" evidence="7">
    <location>
        <position position="62"/>
    </location>
    <ligand>
        <name>5-hydroxyisourate</name>
        <dbReference type="ChEBI" id="CHEBI:18072"/>
    </ligand>
</feature>
<dbReference type="InterPro" id="IPR019842">
    <property type="entry name" value="Uricase_CS"/>
</dbReference>
<evidence type="ECO:0000256" key="5">
    <source>
        <dbReference type="PIRNR" id="PIRNR000241"/>
    </source>
</evidence>
<feature type="binding site" evidence="7">
    <location>
        <position position="184"/>
    </location>
    <ligand>
        <name>urate</name>
        <dbReference type="ChEBI" id="CHEBI:17775"/>
    </ligand>
</feature>
<dbReference type="PANTHER" id="PTHR42874:SF1">
    <property type="entry name" value="URICASE"/>
    <property type="match status" value="1"/>
</dbReference>
<feature type="active site" description="Charge relay system" evidence="6">
    <location>
        <position position="62"/>
    </location>
</feature>
<feature type="binding site" evidence="7">
    <location>
        <position position="184"/>
    </location>
    <ligand>
        <name>5-hydroxyisourate</name>
        <dbReference type="ChEBI" id="CHEBI:18072"/>
    </ligand>
</feature>
<comment type="similarity">
    <text evidence="2 5 8">Belongs to the uricase family.</text>
</comment>
<feature type="binding site" evidence="7">
    <location>
        <position position="167"/>
    </location>
    <ligand>
        <name>urate</name>
        <dbReference type="ChEBI" id="CHEBI:17775"/>
    </ligand>
</feature>
<feature type="binding site" evidence="7">
    <location>
        <position position="63"/>
    </location>
    <ligand>
        <name>5-hydroxyisourate</name>
        <dbReference type="ChEBI" id="CHEBI:18072"/>
    </ligand>
</feature>
<dbReference type="GO" id="GO:0019628">
    <property type="term" value="P:urate catabolic process"/>
    <property type="evidence" value="ECO:0007669"/>
    <property type="project" value="UniProtKB-UniPathway"/>
</dbReference>
<feature type="binding site" evidence="7">
    <location>
        <position position="63"/>
    </location>
    <ligand>
        <name>urate</name>
        <dbReference type="ChEBI" id="CHEBI:17775"/>
    </ligand>
</feature>